<name>A0A9D1IMP8_9FIRM</name>
<dbReference type="Proteomes" id="UP000824074">
    <property type="component" value="Unassembled WGS sequence"/>
</dbReference>
<evidence type="ECO:0000313" key="4">
    <source>
        <dbReference type="EMBL" id="HIU40097.1"/>
    </source>
</evidence>
<feature type="domain" description="Transglutaminase-like" evidence="3">
    <location>
        <begin position="173"/>
        <end position="263"/>
    </location>
</feature>
<evidence type="ECO:0000313" key="5">
    <source>
        <dbReference type="Proteomes" id="UP000824074"/>
    </source>
</evidence>
<dbReference type="InterPro" id="IPR002931">
    <property type="entry name" value="Transglutaminase-like"/>
</dbReference>
<evidence type="ECO:0000256" key="1">
    <source>
        <dbReference type="SAM" id="Coils"/>
    </source>
</evidence>
<organism evidence="4 5">
    <name type="scientific">Candidatus Aphodocola excrementigallinarum</name>
    <dbReference type="NCBI Taxonomy" id="2840670"/>
    <lineage>
        <taxon>Bacteria</taxon>
        <taxon>Bacillati</taxon>
        <taxon>Bacillota</taxon>
        <taxon>Bacilli</taxon>
        <taxon>Candidatus Aphodocola</taxon>
    </lineage>
</organism>
<dbReference type="PANTHER" id="PTHR46333:SF2">
    <property type="entry name" value="CYTOKINESIS PROTEIN 3"/>
    <property type="match status" value="1"/>
</dbReference>
<dbReference type="InterPro" id="IPR052557">
    <property type="entry name" value="CAP/Cytokinesis_protein"/>
</dbReference>
<evidence type="ECO:0000256" key="2">
    <source>
        <dbReference type="SAM" id="Phobius"/>
    </source>
</evidence>
<dbReference type="EMBL" id="DVMT01000022">
    <property type="protein sequence ID" value="HIU40097.1"/>
    <property type="molecule type" value="Genomic_DNA"/>
</dbReference>
<reference evidence="4" key="1">
    <citation type="submission" date="2020-10" db="EMBL/GenBank/DDBJ databases">
        <authorList>
            <person name="Gilroy R."/>
        </authorList>
    </citation>
    <scope>NUCLEOTIDE SEQUENCE</scope>
    <source>
        <strain evidence="4">CHK193-30670</strain>
    </source>
</reference>
<dbReference type="Gene3D" id="3.10.620.30">
    <property type="match status" value="1"/>
</dbReference>
<dbReference type="SUPFAM" id="SSF54001">
    <property type="entry name" value="Cysteine proteinases"/>
    <property type="match status" value="1"/>
</dbReference>
<feature type="coiled-coil region" evidence="1">
    <location>
        <begin position="143"/>
        <end position="170"/>
    </location>
</feature>
<sequence length="309" mass="36055">MNIKKLIKIAVIVVVIVICFFLIKDNYYLITNKIEYVYKKYLQPDIRQTLTDNKWRKKVNYDYVKINEDTTIKNENDAKNMIYTFLDAGWEEYTVKCDVDYLSCTSDIKEMVQNNTYLTDLSNFVHPFNTFDEVNTTFTSTGKVTLKKENRYSSKQIKELEEKVDEIYNEYYDSSKSVKENIKTFHDYIINNTKYDSNNTTGVSNINSSTAYGVLIDGVGICSGYTDAMQLFLEKLGVKNYRISSSTHEWNLVYVEGNWLHLDLTWDDPIMSDGSNALYHDYFLIDTQSLLSKNDGEHDFDSNIYLEAK</sequence>
<keyword evidence="2" id="KW-0472">Membrane</keyword>
<evidence type="ECO:0000259" key="3">
    <source>
        <dbReference type="Pfam" id="PF01841"/>
    </source>
</evidence>
<dbReference type="AlphaFoldDB" id="A0A9D1IMP8"/>
<keyword evidence="1" id="KW-0175">Coiled coil</keyword>
<gene>
    <name evidence="4" type="ORF">IAB68_02200</name>
</gene>
<reference evidence="4" key="2">
    <citation type="journal article" date="2021" name="PeerJ">
        <title>Extensive microbial diversity within the chicken gut microbiome revealed by metagenomics and culture.</title>
        <authorList>
            <person name="Gilroy R."/>
            <person name="Ravi A."/>
            <person name="Getino M."/>
            <person name="Pursley I."/>
            <person name="Horton D.L."/>
            <person name="Alikhan N.F."/>
            <person name="Baker D."/>
            <person name="Gharbi K."/>
            <person name="Hall N."/>
            <person name="Watson M."/>
            <person name="Adriaenssens E.M."/>
            <person name="Foster-Nyarko E."/>
            <person name="Jarju S."/>
            <person name="Secka A."/>
            <person name="Antonio M."/>
            <person name="Oren A."/>
            <person name="Chaudhuri R.R."/>
            <person name="La Ragione R."/>
            <person name="Hildebrand F."/>
            <person name="Pallen M.J."/>
        </authorList>
    </citation>
    <scope>NUCLEOTIDE SEQUENCE</scope>
    <source>
        <strain evidence="4">CHK193-30670</strain>
    </source>
</reference>
<dbReference type="InterPro" id="IPR038765">
    <property type="entry name" value="Papain-like_cys_pep_sf"/>
</dbReference>
<protein>
    <recommendedName>
        <fullName evidence="3">Transglutaminase-like domain-containing protein</fullName>
    </recommendedName>
</protein>
<comment type="caution">
    <text evidence="4">The sequence shown here is derived from an EMBL/GenBank/DDBJ whole genome shotgun (WGS) entry which is preliminary data.</text>
</comment>
<keyword evidence="2" id="KW-0812">Transmembrane</keyword>
<dbReference type="Pfam" id="PF01841">
    <property type="entry name" value="Transglut_core"/>
    <property type="match status" value="1"/>
</dbReference>
<dbReference type="PANTHER" id="PTHR46333">
    <property type="entry name" value="CYTOKINESIS PROTEIN 3"/>
    <property type="match status" value="1"/>
</dbReference>
<accession>A0A9D1IMP8</accession>
<keyword evidence="2" id="KW-1133">Transmembrane helix</keyword>
<feature type="transmembrane region" description="Helical" evidence="2">
    <location>
        <begin position="6"/>
        <end position="23"/>
    </location>
</feature>
<dbReference type="GO" id="GO:0005737">
    <property type="term" value="C:cytoplasm"/>
    <property type="evidence" value="ECO:0007669"/>
    <property type="project" value="TreeGrafter"/>
</dbReference>
<proteinExistence type="predicted"/>